<reference evidence="3 4" key="1">
    <citation type="journal article" date="2019" name="Int. J. Syst. Evol. Microbiol.">
        <title>The Global Catalogue of Microorganisms (GCM) 10K type strain sequencing project: providing services to taxonomists for standard genome sequencing and annotation.</title>
        <authorList>
            <consortium name="The Broad Institute Genomics Platform"/>
            <consortium name="The Broad Institute Genome Sequencing Center for Infectious Disease"/>
            <person name="Wu L."/>
            <person name="Ma J."/>
        </authorList>
    </citation>
    <scope>NUCLEOTIDE SEQUENCE [LARGE SCALE GENOMIC DNA]</scope>
    <source>
        <strain evidence="3 4">JCM 14546</strain>
    </source>
</reference>
<dbReference type="InterPro" id="IPR050237">
    <property type="entry name" value="ATP-dep_AMP-bd_enzyme"/>
</dbReference>
<protein>
    <recommendedName>
        <fullName evidence="5">Long-chain acyl-CoA synthetase</fullName>
    </recommendedName>
</protein>
<comment type="caution">
    <text evidence="3">The sequence shown here is derived from an EMBL/GenBank/DDBJ whole genome shotgun (WGS) entry which is preliminary data.</text>
</comment>
<evidence type="ECO:0000259" key="2">
    <source>
        <dbReference type="Pfam" id="PF13193"/>
    </source>
</evidence>
<evidence type="ECO:0000313" key="4">
    <source>
        <dbReference type="Proteomes" id="UP001500755"/>
    </source>
</evidence>
<dbReference type="Proteomes" id="UP001500755">
    <property type="component" value="Unassembled WGS sequence"/>
</dbReference>
<accession>A0ABN2TDS1</accession>
<proteinExistence type="predicted"/>
<evidence type="ECO:0008006" key="5">
    <source>
        <dbReference type="Google" id="ProtNLM"/>
    </source>
</evidence>
<dbReference type="RefSeq" id="WP_344308230.1">
    <property type="nucleotide sequence ID" value="NZ_BAAANO010000013.1"/>
</dbReference>
<dbReference type="PROSITE" id="PS00455">
    <property type="entry name" value="AMP_BINDING"/>
    <property type="match status" value="1"/>
</dbReference>
<dbReference type="PANTHER" id="PTHR43767:SF1">
    <property type="entry name" value="NONRIBOSOMAL PEPTIDE SYNTHASE PES1 (EUROFUNG)-RELATED"/>
    <property type="match status" value="1"/>
</dbReference>
<feature type="domain" description="AMP-dependent synthetase/ligase" evidence="1">
    <location>
        <begin position="32"/>
        <end position="412"/>
    </location>
</feature>
<name>A0ABN2TDS1_9MICO</name>
<evidence type="ECO:0000259" key="1">
    <source>
        <dbReference type="Pfam" id="PF00501"/>
    </source>
</evidence>
<dbReference type="Pfam" id="PF13193">
    <property type="entry name" value="AMP-binding_C"/>
    <property type="match status" value="1"/>
</dbReference>
<dbReference type="InterPro" id="IPR020845">
    <property type="entry name" value="AMP-binding_CS"/>
</dbReference>
<evidence type="ECO:0000313" key="3">
    <source>
        <dbReference type="EMBL" id="GAA2005413.1"/>
    </source>
</evidence>
<organism evidence="3 4">
    <name type="scientific">Brevibacterium samyangense</name>
    <dbReference type="NCBI Taxonomy" id="366888"/>
    <lineage>
        <taxon>Bacteria</taxon>
        <taxon>Bacillati</taxon>
        <taxon>Actinomycetota</taxon>
        <taxon>Actinomycetes</taxon>
        <taxon>Micrococcales</taxon>
        <taxon>Brevibacteriaceae</taxon>
        <taxon>Brevibacterium</taxon>
    </lineage>
</organism>
<dbReference type="Gene3D" id="3.30.300.30">
    <property type="match status" value="1"/>
</dbReference>
<dbReference type="InterPro" id="IPR045851">
    <property type="entry name" value="AMP-bd_C_sf"/>
</dbReference>
<dbReference type="EMBL" id="BAAANO010000013">
    <property type="protein sequence ID" value="GAA2005413.1"/>
    <property type="molecule type" value="Genomic_DNA"/>
</dbReference>
<dbReference type="SUPFAM" id="SSF56801">
    <property type="entry name" value="Acetyl-CoA synthetase-like"/>
    <property type="match status" value="1"/>
</dbReference>
<keyword evidence="4" id="KW-1185">Reference proteome</keyword>
<sequence length="557" mass="60438">MSWFDDRPWMKTYGDREELLRPIPESTTTALFDRAVQNHPDRPAIKYYGWTATWSELNTMADAFAAFLADRGITRGDRVGIYLQNVPHYSIACYGIWKAGGTVVPLNPMYRDELAHVLEDSGAKAIVVSAAAYLDRVKPYTEGLDLVVTCNEKDYGVDLPEAIFDAFADTYTTGCPDLATVVTEYTGKSVPDPGFTPDDEGIIGYTSGTSGRSKGAQVTHRGLSVNSQMLGINQGYNETNTIFTLAPVFHITGFVCQFLAATACAAALSMNYRFDPASALRTFRTDQPNYMAGPSTAYMALLAHPDFSADAFASFTSVMSGGAPLPEAIVQKFEERTGHYIGQGYGLTETTAQCVVVPKGMRAPVDPESGNLSCGLPLSSVMVRVRGENGEELGPREVGEICVTGPMVVPEYINNPPATAENIPNGELKTGDVGFMDEDGWVFIVDRKKDMINASGFKVWPREVEDALYTHPAVLEAAVVGVPDEYRGENVVAFVSLQPGASVTEADIVAYCREHLAAYKAPRIVRFVEALPKTSSGKILRREMRQVAAAEAQTASA</sequence>
<dbReference type="Gene3D" id="3.40.50.12780">
    <property type="entry name" value="N-terminal domain of ligase-like"/>
    <property type="match status" value="1"/>
</dbReference>
<dbReference type="InterPro" id="IPR042099">
    <property type="entry name" value="ANL_N_sf"/>
</dbReference>
<dbReference type="PANTHER" id="PTHR43767">
    <property type="entry name" value="LONG-CHAIN-FATTY-ACID--COA LIGASE"/>
    <property type="match status" value="1"/>
</dbReference>
<feature type="domain" description="AMP-binding enzyme C-terminal" evidence="2">
    <location>
        <begin position="463"/>
        <end position="538"/>
    </location>
</feature>
<dbReference type="Pfam" id="PF00501">
    <property type="entry name" value="AMP-binding"/>
    <property type="match status" value="1"/>
</dbReference>
<gene>
    <name evidence="3" type="ORF">GCM10009755_13840</name>
</gene>
<dbReference type="InterPro" id="IPR025110">
    <property type="entry name" value="AMP-bd_C"/>
</dbReference>
<dbReference type="InterPro" id="IPR000873">
    <property type="entry name" value="AMP-dep_synth/lig_dom"/>
</dbReference>